<protein>
    <submittedName>
        <fullName evidence="6">Glr1165 protein</fullName>
    </submittedName>
</protein>
<dbReference type="Proteomes" id="UP000000557">
    <property type="component" value="Chromosome"/>
</dbReference>
<keyword evidence="4" id="KW-0547">Nucleotide-binding</keyword>
<dbReference type="GO" id="GO:0004540">
    <property type="term" value="F:RNA nuclease activity"/>
    <property type="evidence" value="ECO:0007669"/>
    <property type="project" value="InterPro"/>
</dbReference>
<keyword evidence="7" id="KW-1185">Reference proteome</keyword>
<dbReference type="AlphaFoldDB" id="Q7NLF9"/>
<evidence type="ECO:0000256" key="1">
    <source>
        <dbReference type="ARBA" id="ARBA00022553"/>
    </source>
</evidence>
<dbReference type="GO" id="GO:0110001">
    <property type="term" value="C:toxin-antitoxin complex"/>
    <property type="evidence" value="ECO:0007669"/>
    <property type="project" value="InterPro"/>
</dbReference>
<dbReference type="PANTHER" id="PTHR34139:SF1">
    <property type="entry name" value="RNASE MJ1380-RELATED"/>
    <property type="match status" value="1"/>
</dbReference>
<dbReference type="EMBL" id="BA000045">
    <property type="protein sequence ID" value="BAC89106.1"/>
    <property type="molecule type" value="Genomic_DNA"/>
</dbReference>
<dbReference type="PANTHER" id="PTHR34139">
    <property type="entry name" value="UPF0331 PROTEIN MJ0127"/>
    <property type="match status" value="1"/>
</dbReference>
<dbReference type="HOGENOM" id="CLU_142825_3_2_3"/>
<dbReference type="STRING" id="251221.gene:10758644"/>
<dbReference type="GO" id="GO:0016787">
    <property type="term" value="F:hydrolase activity"/>
    <property type="evidence" value="ECO:0007669"/>
    <property type="project" value="UniProtKB-KW"/>
</dbReference>
<evidence type="ECO:0000256" key="4">
    <source>
        <dbReference type="ARBA" id="ARBA00022741"/>
    </source>
</evidence>
<dbReference type="InterPro" id="IPR008201">
    <property type="entry name" value="HepT-like"/>
</dbReference>
<keyword evidence="1" id="KW-0597">Phosphoprotein</keyword>
<dbReference type="EnsemblBacteria" id="BAC89106">
    <property type="protein sequence ID" value="BAC89106"/>
    <property type="gene ID" value="BAC89106"/>
</dbReference>
<evidence type="ECO:0000256" key="3">
    <source>
        <dbReference type="ARBA" id="ARBA00022722"/>
    </source>
</evidence>
<evidence type="ECO:0000313" key="7">
    <source>
        <dbReference type="Proteomes" id="UP000000557"/>
    </source>
</evidence>
<dbReference type="RefSeq" id="WP_011141165.1">
    <property type="nucleotide sequence ID" value="NC_005125.1"/>
</dbReference>
<reference evidence="6 7" key="1">
    <citation type="journal article" date="2003" name="DNA Res.">
        <title>Complete genome structure of Gloeobacter violaceus PCC 7421, a cyanobacterium that lacks thylakoids.</title>
        <authorList>
            <person name="Nakamura Y."/>
            <person name="Kaneko T."/>
            <person name="Sato S."/>
            <person name="Mimuro M."/>
            <person name="Miyashita H."/>
            <person name="Tsuchiya T."/>
            <person name="Sasamoto S."/>
            <person name="Watanabe A."/>
            <person name="Kawashima K."/>
            <person name="Kishida Y."/>
            <person name="Kiyokawa C."/>
            <person name="Kohara M."/>
            <person name="Matsumoto M."/>
            <person name="Matsuno A."/>
            <person name="Nakazaki N."/>
            <person name="Shimpo S."/>
            <person name="Takeuchi C."/>
            <person name="Yamada M."/>
            <person name="Tabata S."/>
        </authorList>
    </citation>
    <scope>NUCLEOTIDE SEQUENCE [LARGE SCALE GENOMIC DNA]</scope>
    <source>
        <strain evidence="7">ATCC 29082 / PCC 7421</strain>
    </source>
</reference>
<dbReference type="OrthoDB" id="9810538at2"/>
<organism evidence="6 7">
    <name type="scientific">Gloeobacter violaceus (strain ATCC 29082 / PCC 7421)</name>
    <dbReference type="NCBI Taxonomy" id="251221"/>
    <lineage>
        <taxon>Bacteria</taxon>
        <taxon>Bacillati</taxon>
        <taxon>Cyanobacteriota</taxon>
        <taxon>Cyanophyceae</taxon>
        <taxon>Gloeobacterales</taxon>
        <taxon>Gloeobacteraceae</taxon>
        <taxon>Gloeobacter</taxon>
    </lineage>
</organism>
<reference evidence="6 7" key="2">
    <citation type="journal article" date="2003" name="DNA Res.">
        <title>Complete genome structure of Gloeobacter violaceus PCC 7421, a cyanobacterium that lacks thylakoids (supplement).</title>
        <authorList>
            <person name="Nakamura Y."/>
            <person name="Kaneko T."/>
            <person name="Sato S."/>
            <person name="Mimuro M."/>
            <person name="Miyashita H."/>
            <person name="Tsuchiya T."/>
            <person name="Sasamoto S."/>
            <person name="Watanabe A."/>
            <person name="Kawashima K."/>
            <person name="Kishida Y."/>
            <person name="Kiyokawa C."/>
            <person name="Kohara M."/>
            <person name="Matsumoto M."/>
            <person name="Matsuno A."/>
            <person name="Nakazaki N."/>
            <person name="Shimpo S."/>
            <person name="Takeuchi C."/>
            <person name="Yamada M."/>
            <person name="Tabata S."/>
        </authorList>
    </citation>
    <scope>NUCLEOTIDE SEQUENCE [LARGE SCALE GENOMIC DNA]</scope>
    <source>
        <strain evidence="7">ATCC 29082 / PCC 7421</strain>
    </source>
</reference>
<proteinExistence type="predicted"/>
<sequence>MSERLFDLRLLDILDATERIQQYIEGVAEAEFLENRLLIDAVVYNLIQIGEAVANLPQDFKDAHDEIPWSKIKRMRDFAAHQYFRLSPSIVWETIGSALPELVSLICETVATRSQSDTDDSERSDSGSSA</sequence>
<gene>
    <name evidence="6" type="ordered locus">glr1165</name>
</gene>
<keyword evidence="2" id="KW-1277">Toxin-antitoxin system</keyword>
<evidence type="ECO:0000256" key="5">
    <source>
        <dbReference type="ARBA" id="ARBA00022801"/>
    </source>
</evidence>
<evidence type="ECO:0000256" key="2">
    <source>
        <dbReference type="ARBA" id="ARBA00022649"/>
    </source>
</evidence>
<dbReference type="eggNOG" id="COG2361">
    <property type="taxonomic scope" value="Bacteria"/>
</dbReference>
<evidence type="ECO:0000313" key="6">
    <source>
        <dbReference type="EMBL" id="BAC89106.1"/>
    </source>
</evidence>
<name>Q7NLF9_GLOVI</name>
<dbReference type="KEGG" id="gvi:glr1165"/>
<keyword evidence="5" id="KW-0378">Hydrolase</keyword>
<dbReference type="PhylomeDB" id="Q7NLF9"/>
<keyword evidence="3" id="KW-0540">Nuclease</keyword>
<accession>Q7NLF9</accession>
<dbReference type="GO" id="GO:0000166">
    <property type="term" value="F:nucleotide binding"/>
    <property type="evidence" value="ECO:0007669"/>
    <property type="project" value="UniProtKB-KW"/>
</dbReference>
<dbReference type="InterPro" id="IPR051813">
    <property type="entry name" value="HepT_RNase_toxin"/>
</dbReference>
<dbReference type="Pfam" id="PF01934">
    <property type="entry name" value="HepT-like"/>
    <property type="match status" value="1"/>
</dbReference>
<dbReference type="InParanoid" id="Q7NLF9"/>